<accession>A0A9X2NNJ9</accession>
<sequence>MSPPTAVVDAAAAPSARDREYAVLHAHTDADQAVARYERVLTDALTGQPNWGPWHRKNSPGPVTSSRTSEFPTTKRDNATRATLPLRNTPALCPRSAAGDLVADRRRHYALAQFGGGRNAVLSPLAGCHLTPGPHRRGTPAPVTAPPGWSTR</sequence>
<dbReference type="Proteomes" id="UP001144096">
    <property type="component" value="Unassembled WGS sequence"/>
</dbReference>
<dbReference type="RefSeq" id="WP_257924885.1">
    <property type="nucleotide sequence ID" value="NZ_JAMXQV010000024.1"/>
</dbReference>
<keyword evidence="3" id="KW-1185">Reference proteome</keyword>
<dbReference type="AlphaFoldDB" id="A0A9X2NNJ9"/>
<evidence type="ECO:0000313" key="3">
    <source>
        <dbReference type="Proteomes" id="UP001144096"/>
    </source>
</evidence>
<feature type="region of interest" description="Disordered" evidence="1">
    <location>
        <begin position="46"/>
        <end position="94"/>
    </location>
</feature>
<comment type="caution">
    <text evidence="2">The sequence shown here is derived from an EMBL/GenBank/DDBJ whole genome shotgun (WGS) entry which is preliminary data.</text>
</comment>
<protein>
    <submittedName>
        <fullName evidence="2">Uncharacterized protein</fullName>
    </submittedName>
</protein>
<name>A0A9X2NNJ9_9PSEU</name>
<reference evidence="2" key="1">
    <citation type="submission" date="2022-06" db="EMBL/GenBank/DDBJ databases">
        <title>Amycolatopsis iheyaensis sp. nov., a new species of the genus Amycolatopsis isolated from soil in Iheya island, Japan.</title>
        <authorList>
            <person name="Ngamcharungchit C."/>
            <person name="Kanto H."/>
            <person name="Take A."/>
            <person name="Intra B."/>
            <person name="Matsumoto A."/>
            <person name="Panbangred W."/>
            <person name="Inahashi Y."/>
        </authorList>
    </citation>
    <scope>NUCLEOTIDE SEQUENCE</scope>
    <source>
        <strain evidence="2">OK19-0408</strain>
    </source>
</reference>
<gene>
    <name evidence="2" type="ORF">M8542_36395</name>
</gene>
<proteinExistence type="predicted"/>
<dbReference type="EMBL" id="JAMXQV010000024">
    <property type="protein sequence ID" value="MCR6488325.1"/>
    <property type="molecule type" value="Genomic_DNA"/>
</dbReference>
<organism evidence="2 3">
    <name type="scientific">Amycolatopsis iheyensis</name>
    <dbReference type="NCBI Taxonomy" id="2945988"/>
    <lineage>
        <taxon>Bacteria</taxon>
        <taxon>Bacillati</taxon>
        <taxon>Actinomycetota</taxon>
        <taxon>Actinomycetes</taxon>
        <taxon>Pseudonocardiales</taxon>
        <taxon>Pseudonocardiaceae</taxon>
        <taxon>Amycolatopsis</taxon>
    </lineage>
</organism>
<evidence type="ECO:0000256" key="1">
    <source>
        <dbReference type="SAM" id="MobiDB-lite"/>
    </source>
</evidence>
<feature type="compositionally biased region" description="Polar residues" evidence="1">
    <location>
        <begin position="61"/>
        <end position="72"/>
    </location>
</feature>
<evidence type="ECO:0000313" key="2">
    <source>
        <dbReference type="EMBL" id="MCR6488325.1"/>
    </source>
</evidence>
<feature type="region of interest" description="Disordered" evidence="1">
    <location>
        <begin position="130"/>
        <end position="152"/>
    </location>
</feature>